<feature type="domain" description="Outer membrane protein beta-barrel" evidence="3">
    <location>
        <begin position="8"/>
        <end position="185"/>
    </location>
</feature>
<reference evidence="4 5" key="1">
    <citation type="journal article" date="2016" name="DNA Res.">
        <title>The complete genome sequencing of Prevotella intermedia strain OMA14 and a subsequent fine-scale, intra-species genomic comparison reveal an unusual amplification of conjugative and mobile transposons and identify a novel Prevotella-lineage-specific repeat.</title>
        <authorList>
            <person name="Naito M."/>
            <person name="Ogura Y."/>
            <person name="Itoh T."/>
            <person name="Shoji M."/>
            <person name="Okamoto M."/>
            <person name="Hayashi T."/>
            <person name="Nakayama K."/>
        </authorList>
    </citation>
    <scope>NUCLEOTIDE SEQUENCE [LARGE SCALE GENOMIC DNA]</scope>
    <source>
        <strain evidence="4 5">OMA14</strain>
    </source>
</reference>
<evidence type="ECO:0000256" key="1">
    <source>
        <dbReference type="ARBA" id="ARBA00022729"/>
    </source>
</evidence>
<dbReference type="AlphaFoldDB" id="A0A0S3UGH9"/>
<accession>A0A0S3UGH9</accession>
<dbReference type="Gene3D" id="2.40.160.20">
    <property type="match status" value="1"/>
</dbReference>
<protein>
    <recommendedName>
        <fullName evidence="3">Outer membrane protein beta-barrel domain-containing protein</fullName>
    </recommendedName>
</protein>
<name>A0A0S3UGH9_PREIN</name>
<dbReference type="InterPro" id="IPR011250">
    <property type="entry name" value="OMP/PagP_B-barrel"/>
</dbReference>
<dbReference type="Pfam" id="PF13505">
    <property type="entry name" value="OMP_b-brl"/>
    <property type="match status" value="1"/>
</dbReference>
<proteinExistence type="predicted"/>
<evidence type="ECO:0000313" key="5">
    <source>
        <dbReference type="Proteomes" id="UP000217431"/>
    </source>
</evidence>
<feature type="signal peptide" evidence="2">
    <location>
        <begin position="1"/>
        <end position="21"/>
    </location>
</feature>
<evidence type="ECO:0000313" key="4">
    <source>
        <dbReference type="EMBL" id="BAU16620.1"/>
    </source>
</evidence>
<organism evidence="4 5">
    <name type="scientific">Prevotella intermedia</name>
    <dbReference type="NCBI Taxonomy" id="28131"/>
    <lineage>
        <taxon>Bacteria</taxon>
        <taxon>Pseudomonadati</taxon>
        <taxon>Bacteroidota</taxon>
        <taxon>Bacteroidia</taxon>
        <taxon>Bacteroidales</taxon>
        <taxon>Prevotellaceae</taxon>
        <taxon>Prevotella</taxon>
    </lineage>
</organism>
<dbReference type="STRING" id="28131.BWX40_07150"/>
<dbReference type="EMBL" id="AP014597">
    <property type="protein sequence ID" value="BAU16620.1"/>
    <property type="molecule type" value="Genomic_DNA"/>
</dbReference>
<keyword evidence="1 2" id="KW-0732">Signal</keyword>
<evidence type="ECO:0000259" key="3">
    <source>
        <dbReference type="Pfam" id="PF13505"/>
    </source>
</evidence>
<dbReference type="InterPro" id="IPR027385">
    <property type="entry name" value="Beta-barrel_OMP"/>
</dbReference>
<dbReference type="RefSeq" id="WP_096404779.1">
    <property type="nucleotide sequence ID" value="NZ_AP014597.1"/>
</dbReference>
<dbReference type="Proteomes" id="UP000217431">
    <property type="component" value="Chromosome I"/>
</dbReference>
<evidence type="ECO:0000256" key="2">
    <source>
        <dbReference type="SAM" id="SignalP"/>
    </source>
</evidence>
<gene>
    <name evidence="4" type="ORF">PIOMA14_I_0111</name>
</gene>
<feature type="chain" id="PRO_5006619849" description="Outer membrane protein beta-barrel domain-containing protein" evidence="2">
    <location>
        <begin position="22"/>
        <end position="200"/>
    </location>
</feature>
<dbReference type="SUPFAM" id="SSF56925">
    <property type="entry name" value="OMPA-like"/>
    <property type="match status" value="1"/>
</dbReference>
<sequence length="200" mass="22428">MKKLFLSLLLFVGSMTTYAQATFPNTVAHHDDEHGARTFIGGAVTFWSDPKDKTVKFDFSPEIGYLFNDKWGVGLMLGYEYEKGTEAGKKSYSNSFKISPFARWYYVHKGPFNLFLDGGVGFDFGKVKVNGEKTNRHGFEVGVRPGACVDLTEGLCLCLRMGFVGYRHDYFGGEEPEIGTNGFGLRFAPEELMIGFELEF</sequence>